<dbReference type="GO" id="GO:0005524">
    <property type="term" value="F:ATP binding"/>
    <property type="evidence" value="ECO:0007669"/>
    <property type="project" value="UniProtKB-KW"/>
</dbReference>
<evidence type="ECO:0000256" key="3">
    <source>
        <dbReference type="ARBA" id="ARBA00022741"/>
    </source>
</evidence>
<dbReference type="PANTHER" id="PTHR24221">
    <property type="entry name" value="ATP-BINDING CASSETTE SUB-FAMILY B"/>
    <property type="match status" value="1"/>
</dbReference>
<accession>A0A0C1RCZ6</accession>
<evidence type="ECO:0000259" key="9">
    <source>
        <dbReference type="PROSITE" id="PS50929"/>
    </source>
</evidence>
<feature type="transmembrane region" description="Helical" evidence="7">
    <location>
        <begin position="20"/>
        <end position="42"/>
    </location>
</feature>
<dbReference type="SUPFAM" id="SSF90123">
    <property type="entry name" value="ABC transporter transmembrane region"/>
    <property type="match status" value="1"/>
</dbReference>
<dbReference type="Proteomes" id="UP000031366">
    <property type="component" value="Unassembled WGS sequence"/>
</dbReference>
<protein>
    <submittedName>
        <fullName evidence="10">ABC transporter family protein</fullName>
    </submittedName>
</protein>
<keyword evidence="5 7" id="KW-1133">Transmembrane helix</keyword>
<dbReference type="GO" id="GO:0005886">
    <property type="term" value="C:plasma membrane"/>
    <property type="evidence" value="ECO:0007669"/>
    <property type="project" value="UniProtKB-SubCell"/>
</dbReference>
<dbReference type="PANTHER" id="PTHR24221:SF423">
    <property type="entry name" value="ABC TRANSPORTER"/>
    <property type="match status" value="1"/>
</dbReference>
<comment type="subcellular location">
    <subcellularLocation>
        <location evidence="1">Cell membrane</location>
        <topology evidence="1">Multi-pass membrane protein</topology>
    </subcellularLocation>
</comment>
<keyword evidence="11" id="KW-1185">Reference proteome</keyword>
<feature type="domain" description="ABC transmembrane type-1" evidence="9">
    <location>
        <begin position="26"/>
        <end position="305"/>
    </location>
</feature>
<feature type="transmembrane region" description="Helical" evidence="7">
    <location>
        <begin position="63"/>
        <end position="82"/>
    </location>
</feature>
<dbReference type="OrthoDB" id="9770415at2"/>
<dbReference type="InterPro" id="IPR003593">
    <property type="entry name" value="AAA+_ATPase"/>
</dbReference>
<dbReference type="EMBL" id="AYSO01000011">
    <property type="protein sequence ID" value="KIE48251.1"/>
    <property type="molecule type" value="Genomic_DNA"/>
</dbReference>
<organism evidence="10 11">
    <name type="scientific">Clostridium argentinense CDC 2741</name>
    <dbReference type="NCBI Taxonomy" id="1418104"/>
    <lineage>
        <taxon>Bacteria</taxon>
        <taxon>Bacillati</taxon>
        <taxon>Bacillota</taxon>
        <taxon>Clostridia</taxon>
        <taxon>Eubacteriales</taxon>
        <taxon>Clostridiaceae</taxon>
        <taxon>Clostridium</taxon>
    </lineage>
</organism>
<dbReference type="InterPro" id="IPR036640">
    <property type="entry name" value="ABC1_TM_sf"/>
</dbReference>
<dbReference type="RefSeq" id="WP_052267895.1">
    <property type="nucleotide sequence ID" value="NZ_AYSO01000011.1"/>
</dbReference>
<comment type="caution">
    <text evidence="10">The sequence shown here is derived from an EMBL/GenBank/DDBJ whole genome shotgun (WGS) entry which is preliminary data.</text>
</comment>
<evidence type="ECO:0000313" key="10">
    <source>
        <dbReference type="EMBL" id="KIE48251.1"/>
    </source>
</evidence>
<dbReference type="GO" id="GO:0140359">
    <property type="term" value="F:ABC-type transporter activity"/>
    <property type="evidence" value="ECO:0007669"/>
    <property type="project" value="InterPro"/>
</dbReference>
<sequence>MQQNLNKNHYLWSLIKYKPLLYTCTIFMRLLTGAIPLIEGMIIKEFFDIMGGKRGSMFKTYELIALIALITLIHILIMRLYFKKSSLHGFYICTLLRRNMLNSIFKNHGRKTIDNSVGEIINSFRDDVSQINTGISWLSTLIGQIIRAIGALIILMFIDVKITLLVFIPLALVIILAQKSEKNIEEKREEGRKATGAVNGAIGEIFESILSIKVSGAKKDLMRNLNMLNDKRYKAMIKDSMLTQLIDSIYNNAINIGTGVILLLGAGAISSRSFTVGDFSIFVYYLAFVTDSIESLGNFVVYFKQTKVGYKNILSQINIEENSEILVKHKGIYLNKYTEEKNYSDKESGGLSCQNQLETLEVRGLTYLYDESENGIKNINFTLKKGEVLVIAGRTGSGKTTLVKSIIGLLPKGKGEIYWNGEKIRDRKKFFIPPISAYTSQVPNLFSDTVKNNILLGLSEKEVDLDGAIKTSVFEKDLEELENGLHTVIGTKGTKLSGGQMQRVAAARMFVRNPQLLIFDDISSALDVVTEKLLWTRLLANDEVSCIVVSNRRFIHEWADNIIVLKDGAIEAQGTLNELLKSSIEFREIIAQ</sequence>
<name>A0A0C1RCZ6_9CLOT</name>
<dbReference type="InterPro" id="IPR011527">
    <property type="entry name" value="ABC1_TM_dom"/>
</dbReference>
<reference evidence="10 11" key="1">
    <citation type="journal article" date="2015" name="Infect. Genet. Evol.">
        <title>Genomic sequences of six botulinum neurotoxin-producing strains representing three clostridial species illustrate the mobility and diversity of botulinum neurotoxin genes.</title>
        <authorList>
            <person name="Smith T.J."/>
            <person name="Hill K.K."/>
            <person name="Xie G."/>
            <person name="Foley B.T."/>
            <person name="Williamson C.H."/>
            <person name="Foster J.T."/>
            <person name="Johnson S.L."/>
            <person name="Chertkov O."/>
            <person name="Teshima H."/>
            <person name="Gibbons H.S."/>
            <person name="Johnsky L.A."/>
            <person name="Karavis M.A."/>
            <person name="Smith L.A."/>
        </authorList>
    </citation>
    <scope>NUCLEOTIDE SEQUENCE [LARGE SCALE GENOMIC DNA]</scope>
    <source>
        <strain evidence="10 11">CDC 2741</strain>
    </source>
</reference>
<gene>
    <name evidence="10" type="ORF">U732_4036</name>
</gene>
<dbReference type="PROSITE" id="PS50929">
    <property type="entry name" value="ABC_TM1F"/>
    <property type="match status" value="1"/>
</dbReference>
<evidence type="ECO:0000256" key="1">
    <source>
        <dbReference type="ARBA" id="ARBA00004651"/>
    </source>
</evidence>
<dbReference type="SMART" id="SM00382">
    <property type="entry name" value="AAA"/>
    <property type="match status" value="1"/>
</dbReference>
<evidence type="ECO:0000256" key="4">
    <source>
        <dbReference type="ARBA" id="ARBA00022840"/>
    </source>
</evidence>
<dbReference type="InterPro" id="IPR039421">
    <property type="entry name" value="Type_1_exporter"/>
</dbReference>
<feature type="domain" description="ABC transporter" evidence="8">
    <location>
        <begin position="360"/>
        <end position="592"/>
    </location>
</feature>
<dbReference type="Pfam" id="PF00664">
    <property type="entry name" value="ABC_membrane"/>
    <property type="match status" value="1"/>
</dbReference>
<evidence type="ECO:0000256" key="5">
    <source>
        <dbReference type="ARBA" id="ARBA00022989"/>
    </source>
</evidence>
<dbReference type="Gene3D" id="1.20.1560.10">
    <property type="entry name" value="ABC transporter type 1, transmembrane domain"/>
    <property type="match status" value="1"/>
</dbReference>
<dbReference type="SUPFAM" id="SSF52540">
    <property type="entry name" value="P-loop containing nucleoside triphosphate hydrolases"/>
    <property type="match status" value="1"/>
</dbReference>
<dbReference type="Gene3D" id="3.40.50.300">
    <property type="entry name" value="P-loop containing nucleotide triphosphate hydrolases"/>
    <property type="match status" value="1"/>
</dbReference>
<dbReference type="AlphaFoldDB" id="A0A0C1RCZ6"/>
<feature type="transmembrane region" description="Helical" evidence="7">
    <location>
        <begin position="281"/>
        <end position="303"/>
    </location>
</feature>
<evidence type="ECO:0000256" key="6">
    <source>
        <dbReference type="ARBA" id="ARBA00023136"/>
    </source>
</evidence>
<keyword evidence="2 7" id="KW-0812">Transmembrane</keyword>
<dbReference type="InterPro" id="IPR003439">
    <property type="entry name" value="ABC_transporter-like_ATP-bd"/>
</dbReference>
<keyword evidence="3" id="KW-0547">Nucleotide-binding</keyword>
<evidence type="ECO:0000256" key="7">
    <source>
        <dbReference type="SAM" id="Phobius"/>
    </source>
</evidence>
<dbReference type="InterPro" id="IPR027417">
    <property type="entry name" value="P-loop_NTPase"/>
</dbReference>
<keyword evidence="4" id="KW-0067">ATP-binding</keyword>
<dbReference type="GO" id="GO:0016887">
    <property type="term" value="F:ATP hydrolysis activity"/>
    <property type="evidence" value="ECO:0007669"/>
    <property type="project" value="InterPro"/>
</dbReference>
<dbReference type="PROSITE" id="PS50893">
    <property type="entry name" value="ABC_TRANSPORTER_2"/>
    <property type="match status" value="1"/>
</dbReference>
<dbReference type="Pfam" id="PF00005">
    <property type="entry name" value="ABC_tran"/>
    <property type="match status" value="1"/>
</dbReference>
<dbReference type="STRING" id="29341.RSJ17_10010"/>
<evidence type="ECO:0000256" key="2">
    <source>
        <dbReference type="ARBA" id="ARBA00022692"/>
    </source>
</evidence>
<feature type="transmembrane region" description="Helical" evidence="7">
    <location>
        <begin position="145"/>
        <end position="177"/>
    </location>
</feature>
<keyword evidence="6 7" id="KW-0472">Membrane</keyword>
<dbReference type="CDD" id="cd07346">
    <property type="entry name" value="ABC_6TM_exporters"/>
    <property type="match status" value="1"/>
</dbReference>
<evidence type="ECO:0000313" key="11">
    <source>
        <dbReference type="Proteomes" id="UP000031366"/>
    </source>
</evidence>
<feature type="transmembrane region" description="Helical" evidence="7">
    <location>
        <begin position="249"/>
        <end position="269"/>
    </location>
</feature>
<proteinExistence type="predicted"/>
<evidence type="ECO:0000259" key="8">
    <source>
        <dbReference type="PROSITE" id="PS50893"/>
    </source>
</evidence>